<name>A0A0F9WDJ0_9ZZZZ</name>
<sequence>MVRIIEDVIAYVRHFKDKGFNVEYKHPENPELVLVHLVPNRADIVVVEANQEILNQIREGIKHN</sequence>
<organism evidence="1">
    <name type="scientific">marine sediment metagenome</name>
    <dbReference type="NCBI Taxonomy" id="412755"/>
    <lineage>
        <taxon>unclassified sequences</taxon>
        <taxon>metagenomes</taxon>
        <taxon>ecological metagenomes</taxon>
    </lineage>
</organism>
<proteinExistence type="predicted"/>
<dbReference type="AlphaFoldDB" id="A0A0F9WDJ0"/>
<protein>
    <submittedName>
        <fullName evidence="1">Uncharacterized protein</fullName>
    </submittedName>
</protein>
<reference evidence="1" key="1">
    <citation type="journal article" date="2015" name="Nature">
        <title>Complex archaea that bridge the gap between prokaryotes and eukaryotes.</title>
        <authorList>
            <person name="Spang A."/>
            <person name="Saw J.H."/>
            <person name="Jorgensen S.L."/>
            <person name="Zaremba-Niedzwiedzka K."/>
            <person name="Martijn J."/>
            <person name="Lind A.E."/>
            <person name="van Eijk R."/>
            <person name="Schleper C."/>
            <person name="Guy L."/>
            <person name="Ettema T.J."/>
        </authorList>
    </citation>
    <scope>NUCLEOTIDE SEQUENCE</scope>
</reference>
<evidence type="ECO:0000313" key="1">
    <source>
        <dbReference type="EMBL" id="KKN76278.1"/>
    </source>
</evidence>
<gene>
    <name evidence="1" type="ORF">LCGC14_0371300</name>
</gene>
<accession>A0A0F9WDJ0</accession>
<dbReference type="EMBL" id="LAZR01000297">
    <property type="protein sequence ID" value="KKN76278.1"/>
    <property type="molecule type" value="Genomic_DNA"/>
</dbReference>
<comment type="caution">
    <text evidence="1">The sequence shown here is derived from an EMBL/GenBank/DDBJ whole genome shotgun (WGS) entry which is preliminary data.</text>
</comment>